<reference evidence="20" key="1">
    <citation type="journal article" date="2015" name="Nat. Genet.">
        <title>The genome and transcriptome of the zoonotic hookworm Ancylostoma ceylanicum identify infection-specific gene families.</title>
        <authorList>
            <person name="Schwarz E.M."/>
            <person name="Hu Y."/>
            <person name="Antoshechkin I."/>
            <person name="Miller M.M."/>
            <person name="Sternberg P.W."/>
            <person name="Aroian R.V."/>
        </authorList>
    </citation>
    <scope>NUCLEOTIDE SEQUENCE</scope>
    <source>
        <strain evidence="20">HY135</strain>
    </source>
</reference>
<dbReference type="GO" id="GO:0046872">
    <property type="term" value="F:metal ion binding"/>
    <property type="evidence" value="ECO:0007669"/>
    <property type="project" value="UniProtKB-KW"/>
</dbReference>
<gene>
    <name evidence="19" type="primary">Acey_s0069.g362</name>
    <name evidence="19" type="synonym">Acey-C44B7.11</name>
    <name evidence="19" type="ORF">Y032_0069g362</name>
</gene>
<dbReference type="GO" id="GO:0008235">
    <property type="term" value="F:metalloexopeptidase activity"/>
    <property type="evidence" value="ECO:0007669"/>
    <property type="project" value="InterPro"/>
</dbReference>
<keyword evidence="20" id="KW-1185">Reference proteome</keyword>
<comment type="caution">
    <text evidence="19">The sequence shown here is derived from an EMBL/GenBank/DDBJ whole genome shotgun (WGS) entry which is preliminary data.</text>
</comment>
<dbReference type="InterPro" id="IPR048024">
    <property type="entry name" value="Fxna-like_M28_dom"/>
</dbReference>
<comment type="cofactor">
    <cofactor evidence="1">
        <name>Zn(2+)</name>
        <dbReference type="ChEBI" id="CHEBI:29105"/>
    </cofactor>
</comment>
<evidence type="ECO:0000256" key="13">
    <source>
        <dbReference type="ARBA" id="ARBA00023180"/>
    </source>
</evidence>
<dbReference type="Pfam" id="PF22248">
    <property type="entry name" value="ERMP1_C"/>
    <property type="match status" value="1"/>
</dbReference>
<feature type="transmembrane region" description="Helical" evidence="15">
    <location>
        <begin position="428"/>
        <end position="453"/>
    </location>
</feature>
<keyword evidence="6" id="KW-0479">Metal-binding</keyword>
<evidence type="ECO:0000259" key="17">
    <source>
        <dbReference type="Pfam" id="PF22248"/>
    </source>
</evidence>
<dbReference type="InterPro" id="IPR053974">
    <property type="entry name" value="ERMP1_1-A_TM"/>
</dbReference>
<evidence type="ECO:0000256" key="12">
    <source>
        <dbReference type="ARBA" id="ARBA00023136"/>
    </source>
</evidence>
<dbReference type="CDD" id="cd03875">
    <property type="entry name" value="M28_Fxna_like"/>
    <property type="match status" value="1"/>
</dbReference>
<dbReference type="Pfam" id="PF04389">
    <property type="entry name" value="Peptidase_M28"/>
    <property type="match status" value="1"/>
</dbReference>
<dbReference type="PANTHER" id="PTHR12147">
    <property type="entry name" value="METALLOPEPTIDASE M28 FAMILY MEMBER"/>
    <property type="match status" value="1"/>
</dbReference>
<feature type="domain" description="Endoplasmic reticulum metallopeptidase 1-like C-terminal" evidence="17">
    <location>
        <begin position="627"/>
        <end position="847"/>
    </location>
</feature>
<keyword evidence="7" id="KW-0378">Hydrolase</keyword>
<dbReference type="InterPro" id="IPR045175">
    <property type="entry name" value="M28_fam"/>
</dbReference>
<evidence type="ECO:0000256" key="4">
    <source>
        <dbReference type="ARBA" id="ARBA00022670"/>
    </source>
</evidence>
<keyword evidence="13" id="KW-0325">Glycoprotein</keyword>
<evidence type="ECO:0000256" key="8">
    <source>
        <dbReference type="ARBA" id="ARBA00022824"/>
    </source>
</evidence>
<name>A0A016TZE0_9BILA</name>
<proteinExistence type="inferred from homology"/>
<keyword evidence="5 15" id="KW-0812">Transmembrane</keyword>
<evidence type="ECO:0000256" key="14">
    <source>
        <dbReference type="ARBA" id="ARBA00078796"/>
    </source>
</evidence>
<keyword evidence="12 15" id="KW-0472">Membrane</keyword>
<evidence type="ECO:0000256" key="5">
    <source>
        <dbReference type="ARBA" id="ARBA00022692"/>
    </source>
</evidence>
<evidence type="ECO:0000256" key="9">
    <source>
        <dbReference type="ARBA" id="ARBA00022833"/>
    </source>
</evidence>
<evidence type="ECO:0000313" key="19">
    <source>
        <dbReference type="EMBL" id="EYC07718.1"/>
    </source>
</evidence>
<evidence type="ECO:0000259" key="16">
    <source>
        <dbReference type="Pfam" id="PF04389"/>
    </source>
</evidence>
<feature type="transmembrane region" description="Helical" evidence="15">
    <location>
        <begin position="520"/>
        <end position="542"/>
    </location>
</feature>
<evidence type="ECO:0000256" key="11">
    <source>
        <dbReference type="ARBA" id="ARBA00023049"/>
    </source>
</evidence>
<dbReference type="SUPFAM" id="SSF53187">
    <property type="entry name" value="Zn-dependent exopeptidases"/>
    <property type="match status" value="1"/>
</dbReference>
<evidence type="ECO:0000256" key="15">
    <source>
        <dbReference type="SAM" id="Phobius"/>
    </source>
</evidence>
<evidence type="ECO:0000256" key="1">
    <source>
        <dbReference type="ARBA" id="ARBA00001947"/>
    </source>
</evidence>
<dbReference type="AlphaFoldDB" id="A0A016TZE0"/>
<feature type="transmembrane region" description="Helical" evidence="15">
    <location>
        <begin position="554"/>
        <end position="572"/>
    </location>
</feature>
<dbReference type="Proteomes" id="UP000024635">
    <property type="component" value="Unassembled WGS sequence"/>
</dbReference>
<comment type="subcellular location">
    <subcellularLocation>
        <location evidence="2">Endoplasmic reticulum membrane</location>
        <topology evidence="2">Multi-pass membrane protein</topology>
    </subcellularLocation>
</comment>
<feature type="transmembrane region" description="Helical" evidence="15">
    <location>
        <begin position="400"/>
        <end position="422"/>
    </location>
</feature>
<comment type="similarity">
    <text evidence="3">Belongs to the peptidase M28 family.</text>
</comment>
<feature type="transmembrane region" description="Helical" evidence="15">
    <location>
        <begin position="354"/>
        <end position="380"/>
    </location>
</feature>
<dbReference type="Pfam" id="PF22249">
    <property type="entry name" value="ERMP1-TM"/>
    <property type="match status" value="1"/>
</dbReference>
<keyword evidence="10 15" id="KW-1133">Transmembrane helix</keyword>
<keyword evidence="11" id="KW-0482">Metalloprotease</keyword>
<dbReference type="InterPro" id="IPR053973">
    <property type="entry name" value="ERMP1-like_C"/>
</dbReference>
<protein>
    <recommendedName>
        <fullName evidence="14">FXNA-like protease</fullName>
    </recommendedName>
</protein>
<feature type="transmembrane region" description="Helical" evidence="15">
    <location>
        <begin position="592"/>
        <end position="613"/>
    </location>
</feature>
<keyword evidence="9" id="KW-0862">Zinc</keyword>
<dbReference type="EMBL" id="JARK01001405">
    <property type="protein sequence ID" value="EYC07718.1"/>
    <property type="molecule type" value="Genomic_DNA"/>
</dbReference>
<accession>A0A016TZE0</accession>
<evidence type="ECO:0000256" key="6">
    <source>
        <dbReference type="ARBA" id="ARBA00022723"/>
    </source>
</evidence>
<dbReference type="OrthoDB" id="7887808at2759"/>
<dbReference type="GO" id="GO:0005789">
    <property type="term" value="C:endoplasmic reticulum membrane"/>
    <property type="evidence" value="ECO:0007669"/>
    <property type="project" value="UniProtKB-SubCell"/>
</dbReference>
<dbReference type="FunFam" id="3.40.630.10:FF:000008">
    <property type="entry name" value="Endoplasmic reticulum metallopeptidase 1"/>
    <property type="match status" value="1"/>
</dbReference>
<evidence type="ECO:0000256" key="2">
    <source>
        <dbReference type="ARBA" id="ARBA00004477"/>
    </source>
</evidence>
<evidence type="ECO:0000259" key="18">
    <source>
        <dbReference type="Pfam" id="PF22249"/>
    </source>
</evidence>
<feature type="transmembrane region" description="Helical" evidence="15">
    <location>
        <begin position="474"/>
        <end position="500"/>
    </location>
</feature>
<evidence type="ECO:0000313" key="20">
    <source>
        <dbReference type="Proteomes" id="UP000024635"/>
    </source>
</evidence>
<organism evidence="19 20">
    <name type="scientific">Ancylostoma ceylanicum</name>
    <dbReference type="NCBI Taxonomy" id="53326"/>
    <lineage>
        <taxon>Eukaryota</taxon>
        <taxon>Metazoa</taxon>
        <taxon>Ecdysozoa</taxon>
        <taxon>Nematoda</taxon>
        <taxon>Chromadorea</taxon>
        <taxon>Rhabditida</taxon>
        <taxon>Rhabditina</taxon>
        <taxon>Rhabditomorpha</taxon>
        <taxon>Strongyloidea</taxon>
        <taxon>Ancylostomatidae</taxon>
        <taxon>Ancylostomatinae</taxon>
        <taxon>Ancylostoma</taxon>
    </lineage>
</organism>
<evidence type="ECO:0000256" key="3">
    <source>
        <dbReference type="ARBA" id="ARBA00010918"/>
    </source>
</evidence>
<feature type="transmembrane region" description="Helical" evidence="15">
    <location>
        <begin position="21"/>
        <end position="38"/>
    </location>
</feature>
<dbReference type="STRING" id="53326.A0A016TZE0"/>
<dbReference type="Gene3D" id="3.40.630.10">
    <property type="entry name" value="Zn peptidases"/>
    <property type="match status" value="1"/>
</dbReference>
<feature type="domain" description="Endoplasmic reticulum metallopeptidase 1/1-A TM" evidence="18">
    <location>
        <begin position="403"/>
        <end position="582"/>
    </location>
</feature>
<dbReference type="GO" id="GO:0006508">
    <property type="term" value="P:proteolysis"/>
    <property type="evidence" value="ECO:0007669"/>
    <property type="project" value="UniProtKB-KW"/>
</dbReference>
<evidence type="ECO:0000256" key="10">
    <source>
        <dbReference type="ARBA" id="ARBA00022989"/>
    </source>
</evidence>
<dbReference type="PANTHER" id="PTHR12147:SF11">
    <property type="entry name" value="ENDOPLASMIC RETICULUM METALLOPEPTIDASE 1-B-RELATED"/>
    <property type="match status" value="1"/>
</dbReference>
<evidence type="ECO:0000256" key="7">
    <source>
        <dbReference type="ARBA" id="ARBA00022801"/>
    </source>
</evidence>
<dbReference type="InterPro" id="IPR007484">
    <property type="entry name" value="Peptidase_M28"/>
</dbReference>
<keyword evidence="8" id="KW-0256">Endoplasmic reticulum</keyword>
<keyword evidence="4" id="KW-0645">Protease</keyword>
<sequence>MPVDDSSISDKEDNEFRARHWIVILLFLIALMATSVYFHKALPDPLPADKDNSRFSELRARRLLFELSNFGPKPAGSDACERLTRNHILQELEIIKTSASVRLEVSKQNPSGCFDIPRFDTDGFTICYRNVSNVAVRLSKNDGNQNRVAVLLNCHYDSWPTSSGGSDDLISCALMMELIRLLAHQPDSLKHDVIFLFNGAEESSLQGAHGFITQHAWRHVVRAFINLEASGSGGRELLFQAGPSNQWLLNSYLAAAVHPHCSIIGQEVFQSGVFPGDTDFRVFRDYGRVPGLDLAFVQNGYWWHTEFDEARRITPGSLQRAGDNIYATLLYLLQSPYLDNPAEFGDQKNVFFDFLGLFVVVYSEGVANAVNAILVVAVVISTGNHMRKHSDVYKTAVTNYVLVIACMTAVTYLMTHLTLLIWGAMPWYSIHGLAVMIYGIPTFWAGTSMMTFLATKIEPVRKEESAEAIENVHLVFNAVLLALCTFKGVASGFVFALVLLQVVKQVLPLTTEWRAVIAHLILNTPSYGMVIYLTEMFLSIFIPIMGRTGSNPEILVAACTNLTSYVVVLSLLPILTLTRTNRKEDETSLRNFVEMICGIFIAAAIVLLILLGLHKSPYNHSDAYPVARRIQLFHVNRALYNKDDGVKVRDSLLYVIAQDYRGAMDIPFVDESRLDVLLFGFRKGILSNPDYTVPKCHYESPYCEIPLYFPTRSRIQERHIRYRSFDDRPDVPGTKINLVHKEEGPNRLSYDFLIKGSGQISVFLIPQGGWQIANCSISAPKTEMDDRPLFLFLTCSGRNCGDWTFKVTLKHPGDPVKDDDTQLLVGVASHYLHGPNMQSWTIKRILGEIVKNRQYDPAWSITASAWNVDMIYRKLLTLSFKRVELYVTSVINLFLGMPTASSELSGTVLTSGKSTQFPEEMQFLEEIRLLNGFHVKLFAIAS</sequence>
<feature type="domain" description="Peptidase M28" evidence="16">
    <location>
        <begin position="133"/>
        <end position="327"/>
    </location>
</feature>